<evidence type="ECO:0000313" key="5">
    <source>
        <dbReference type="Proteomes" id="UP000095706"/>
    </source>
</evidence>
<feature type="domain" description="Transposase IS116/IS110/IS902 C-terminal" evidence="2">
    <location>
        <begin position="275"/>
        <end position="357"/>
    </location>
</feature>
<dbReference type="Proteomes" id="UP000095706">
    <property type="component" value="Unassembled WGS sequence"/>
</dbReference>
<dbReference type="InterPro" id="IPR003346">
    <property type="entry name" value="Transposase_20"/>
</dbReference>
<sequence>MNAVGIDVSKGKSMVTILRPFGEIVSSPFEIKHTSSDIHSLIKLIHSIEGESRVVMEHTGRYYEALAHQLSAADLFVSAVNPKLVKDFNNDSLRKIKSDKADSVKIARYALDKWQSLEPYSITDELRAQLKVMNRQFHFYVKQKTAMKNNLIGLIDQTYPNANTYFNSPTRSDGSQKWVDFVSTYWHVDCIRKMSLNAFVEHYQNWCKRKKYAFNKSKAEEIYTKTKELVPVFPKNEITKHIIRQAVDQLNSTSVTVETIRTLMNETASKLPEYSIVMQFKGIGPSLGPQLMAEIGDVTRFTHKGALTAFAGVDPGVNESGSYAQKSVPTSKRGSSNLRKTLFQVMDVLIKTMPQDDPVYQFMDRKRTQGKPYYVYMTAGANKFLRIYYGRVKEYLSVLPDPS</sequence>
<proteinExistence type="predicted"/>
<dbReference type="NCBIfam" id="NF033542">
    <property type="entry name" value="transpos_IS110"/>
    <property type="match status" value="1"/>
</dbReference>
<evidence type="ECO:0000259" key="1">
    <source>
        <dbReference type="Pfam" id="PF01548"/>
    </source>
</evidence>
<dbReference type="Pfam" id="PF02371">
    <property type="entry name" value="Transposase_20"/>
    <property type="match status" value="1"/>
</dbReference>
<evidence type="ECO:0000313" key="6">
    <source>
        <dbReference type="Proteomes" id="UP000768180"/>
    </source>
</evidence>
<reference evidence="4 6" key="2">
    <citation type="journal article" date="2020" name="Cell Host Microbe">
        <title>Functional and Genomic Variation between Human-Derived Isolates of Lachnospiraceae Reveals Inter- and Intra-Species Diversity.</title>
        <authorList>
            <person name="Sorbara M.T."/>
            <person name="Littmann E.R."/>
            <person name="Fontana E."/>
            <person name="Moody T.U."/>
            <person name="Kohout C.E."/>
            <person name="Gjonbalaj M."/>
            <person name="Eaton V."/>
            <person name="Seok R."/>
            <person name="Leiner I.M."/>
            <person name="Pamer E.G."/>
        </authorList>
    </citation>
    <scope>NUCLEOTIDE SEQUENCE [LARGE SCALE GENOMIC DNA]</scope>
    <source>
        <strain evidence="4 6">MSK.14.54</strain>
    </source>
</reference>
<dbReference type="AlphaFoldDB" id="A0A173YVI3"/>
<dbReference type="EMBL" id="JAAITQ010000102">
    <property type="protein sequence ID" value="NSE18160.1"/>
    <property type="molecule type" value="Genomic_DNA"/>
</dbReference>
<accession>A0A173YVI3</accession>
<dbReference type="PANTHER" id="PTHR33055:SF3">
    <property type="entry name" value="PUTATIVE TRANSPOSASE FOR IS117-RELATED"/>
    <property type="match status" value="1"/>
</dbReference>
<dbReference type="EMBL" id="CYYV01000002">
    <property type="protein sequence ID" value="CUN68212.1"/>
    <property type="molecule type" value="Genomic_DNA"/>
</dbReference>
<dbReference type="Proteomes" id="UP000768180">
    <property type="component" value="Unassembled WGS sequence"/>
</dbReference>
<dbReference type="RefSeq" id="WP_055218916.1">
    <property type="nucleotide sequence ID" value="NZ_CABJFB010000016.1"/>
</dbReference>
<gene>
    <name evidence="3" type="ORF">ERS852406_00538</name>
    <name evidence="4" type="ORF">G5B05_17720</name>
</gene>
<dbReference type="PANTHER" id="PTHR33055">
    <property type="entry name" value="TRANSPOSASE FOR INSERTION SEQUENCE ELEMENT IS1111A"/>
    <property type="match status" value="1"/>
</dbReference>
<evidence type="ECO:0000259" key="2">
    <source>
        <dbReference type="Pfam" id="PF02371"/>
    </source>
</evidence>
<dbReference type="InterPro" id="IPR047650">
    <property type="entry name" value="Transpos_IS110"/>
</dbReference>
<name>A0A173YVI3_9FIRM</name>
<dbReference type="GO" id="GO:0004803">
    <property type="term" value="F:transposase activity"/>
    <property type="evidence" value="ECO:0007669"/>
    <property type="project" value="InterPro"/>
</dbReference>
<dbReference type="InterPro" id="IPR002525">
    <property type="entry name" value="Transp_IS110-like_N"/>
</dbReference>
<dbReference type="GO" id="GO:0003677">
    <property type="term" value="F:DNA binding"/>
    <property type="evidence" value="ECO:0007669"/>
    <property type="project" value="InterPro"/>
</dbReference>
<reference evidence="4" key="3">
    <citation type="submission" date="2020-02" db="EMBL/GenBank/DDBJ databases">
        <authorList>
            <person name="Littmann E."/>
            <person name="Sorbara M."/>
        </authorList>
    </citation>
    <scope>NUCLEOTIDE SEQUENCE</scope>
    <source>
        <strain evidence="4">MSK.14.54</strain>
    </source>
</reference>
<keyword evidence="6" id="KW-1185">Reference proteome</keyword>
<reference evidence="3 5" key="1">
    <citation type="submission" date="2015-09" db="EMBL/GenBank/DDBJ databases">
        <authorList>
            <consortium name="Pathogen Informatics"/>
        </authorList>
    </citation>
    <scope>NUCLEOTIDE SEQUENCE [LARGE SCALE GENOMIC DNA]</scope>
    <source>
        <strain evidence="3 5">2789STDY5608849</strain>
    </source>
</reference>
<dbReference type="STRING" id="1150298.ERS852406_00538"/>
<dbReference type="GeneID" id="79857604"/>
<evidence type="ECO:0000313" key="4">
    <source>
        <dbReference type="EMBL" id="NSE18160.1"/>
    </source>
</evidence>
<dbReference type="OrthoDB" id="9811278at2"/>
<dbReference type="Pfam" id="PF01548">
    <property type="entry name" value="DEDD_Tnp_IS110"/>
    <property type="match status" value="1"/>
</dbReference>
<feature type="domain" description="Transposase IS110-like N-terminal" evidence="1">
    <location>
        <begin position="4"/>
        <end position="160"/>
    </location>
</feature>
<evidence type="ECO:0000313" key="3">
    <source>
        <dbReference type="EMBL" id="CUN68212.1"/>
    </source>
</evidence>
<protein>
    <submittedName>
        <fullName evidence="4">IS110 family transposase</fullName>
    </submittedName>
    <submittedName>
        <fullName evidence="3">Transposase IS116/IS110/IS902 family</fullName>
    </submittedName>
</protein>
<organism evidence="3 5">
    <name type="scientific">Fusicatenibacter saccharivorans</name>
    <dbReference type="NCBI Taxonomy" id="1150298"/>
    <lineage>
        <taxon>Bacteria</taxon>
        <taxon>Bacillati</taxon>
        <taxon>Bacillota</taxon>
        <taxon>Clostridia</taxon>
        <taxon>Lachnospirales</taxon>
        <taxon>Lachnospiraceae</taxon>
        <taxon>Fusicatenibacter</taxon>
    </lineage>
</organism>
<dbReference type="GO" id="GO:0006313">
    <property type="term" value="P:DNA transposition"/>
    <property type="evidence" value="ECO:0007669"/>
    <property type="project" value="InterPro"/>
</dbReference>